<accession>A0ACC0BA18</accession>
<keyword evidence="2" id="KW-1185">Reference proteome</keyword>
<proteinExistence type="predicted"/>
<gene>
    <name evidence="1" type="ORF">M9H77_19347</name>
</gene>
<organism evidence="1 2">
    <name type="scientific">Catharanthus roseus</name>
    <name type="common">Madagascar periwinkle</name>
    <name type="synonym">Vinca rosea</name>
    <dbReference type="NCBI Taxonomy" id="4058"/>
    <lineage>
        <taxon>Eukaryota</taxon>
        <taxon>Viridiplantae</taxon>
        <taxon>Streptophyta</taxon>
        <taxon>Embryophyta</taxon>
        <taxon>Tracheophyta</taxon>
        <taxon>Spermatophyta</taxon>
        <taxon>Magnoliopsida</taxon>
        <taxon>eudicotyledons</taxon>
        <taxon>Gunneridae</taxon>
        <taxon>Pentapetalae</taxon>
        <taxon>asterids</taxon>
        <taxon>lamiids</taxon>
        <taxon>Gentianales</taxon>
        <taxon>Apocynaceae</taxon>
        <taxon>Rauvolfioideae</taxon>
        <taxon>Vinceae</taxon>
        <taxon>Catharanthinae</taxon>
        <taxon>Catharanthus</taxon>
    </lineage>
</organism>
<comment type="caution">
    <text evidence="1">The sequence shown here is derived from an EMBL/GenBank/DDBJ whole genome shotgun (WGS) entry which is preliminary data.</text>
</comment>
<dbReference type="EMBL" id="CM044704">
    <property type="protein sequence ID" value="KAI5669494.1"/>
    <property type="molecule type" value="Genomic_DNA"/>
</dbReference>
<name>A0ACC0BA18_CATRO</name>
<evidence type="ECO:0000313" key="1">
    <source>
        <dbReference type="EMBL" id="KAI5669494.1"/>
    </source>
</evidence>
<evidence type="ECO:0000313" key="2">
    <source>
        <dbReference type="Proteomes" id="UP001060085"/>
    </source>
</evidence>
<sequence>MEFFSGIINEAKLNEVISISDATIPTRECEFLTYGTKLNNETMVVFDVSVGRRRPSGCIIQAVPNGCLKIIWVEHTEIPDLIIHSMSRSIISSGYAYGAKHRVSFMKQTCEPLVNPKGKHNLLKLVERLNFYGGLTTSSSAYNWAMVLGNGFNDIERLTKMAKYINKWKGFFSGMIIEAKLNEVISICDASSYNGAMQVFQQENAIS</sequence>
<reference evidence="2" key="1">
    <citation type="journal article" date="2023" name="Nat. Plants">
        <title>Single-cell RNA sequencing provides a high-resolution roadmap for understanding the multicellular compartmentation of specialized metabolism.</title>
        <authorList>
            <person name="Sun S."/>
            <person name="Shen X."/>
            <person name="Li Y."/>
            <person name="Li Y."/>
            <person name="Wang S."/>
            <person name="Li R."/>
            <person name="Zhang H."/>
            <person name="Shen G."/>
            <person name="Guo B."/>
            <person name="Wei J."/>
            <person name="Xu J."/>
            <person name="St-Pierre B."/>
            <person name="Chen S."/>
            <person name="Sun C."/>
        </authorList>
    </citation>
    <scope>NUCLEOTIDE SEQUENCE [LARGE SCALE GENOMIC DNA]</scope>
</reference>
<protein>
    <submittedName>
        <fullName evidence="1">Uncharacterized protein</fullName>
    </submittedName>
</protein>
<dbReference type="Proteomes" id="UP001060085">
    <property type="component" value="Linkage Group LG04"/>
</dbReference>